<dbReference type="AlphaFoldDB" id="A0A4Y7JEY5"/>
<name>A0A4Y7JEY5_PAPSO</name>
<dbReference type="EMBL" id="CM010718">
    <property type="protein sequence ID" value="RZC58481.1"/>
    <property type="molecule type" value="Genomic_DNA"/>
</dbReference>
<dbReference type="Gramene" id="RZC58481">
    <property type="protein sequence ID" value="RZC58481"/>
    <property type="gene ID" value="C5167_005787"/>
</dbReference>
<proteinExistence type="predicted"/>
<dbReference type="Proteomes" id="UP000316621">
    <property type="component" value="Chromosome 4"/>
</dbReference>
<gene>
    <name evidence="1" type="ORF">C5167_005787</name>
</gene>
<accession>A0A4Y7JEY5</accession>
<protein>
    <submittedName>
        <fullName evidence="1">Uncharacterized protein</fullName>
    </submittedName>
</protein>
<evidence type="ECO:0000313" key="2">
    <source>
        <dbReference type="Proteomes" id="UP000316621"/>
    </source>
</evidence>
<evidence type="ECO:0000313" key="1">
    <source>
        <dbReference type="EMBL" id="RZC58481.1"/>
    </source>
</evidence>
<reference evidence="1 2" key="1">
    <citation type="journal article" date="2018" name="Science">
        <title>The opium poppy genome and morphinan production.</title>
        <authorList>
            <person name="Guo L."/>
            <person name="Winzer T."/>
            <person name="Yang X."/>
            <person name="Li Y."/>
            <person name="Ning Z."/>
            <person name="He Z."/>
            <person name="Teodor R."/>
            <person name="Lu Y."/>
            <person name="Bowser T.A."/>
            <person name="Graham I.A."/>
            <person name="Ye K."/>
        </authorList>
    </citation>
    <scope>NUCLEOTIDE SEQUENCE [LARGE SCALE GENOMIC DNA]</scope>
    <source>
        <strain evidence="2">cv. HN1</strain>
        <tissue evidence="1">Leaves</tissue>
    </source>
</reference>
<sequence>MEERDNSPLLDLNVIAKGGVLVVTKFVEEHNHELVLAEEAHLLSVRYSDLAHIALTVAMNGSVDEGSSSIVKRHLASCAEELNAYRISLETTAQVDDSENHEQQGKVKNNGRRNIEGELITIQDPPIKKKVRGEQNTGCNKELYRHIYALVGPKPEAGRSSFSI</sequence>
<organism evidence="1 2">
    <name type="scientific">Papaver somniferum</name>
    <name type="common">Opium poppy</name>
    <dbReference type="NCBI Taxonomy" id="3469"/>
    <lineage>
        <taxon>Eukaryota</taxon>
        <taxon>Viridiplantae</taxon>
        <taxon>Streptophyta</taxon>
        <taxon>Embryophyta</taxon>
        <taxon>Tracheophyta</taxon>
        <taxon>Spermatophyta</taxon>
        <taxon>Magnoliopsida</taxon>
        <taxon>Ranunculales</taxon>
        <taxon>Papaveraceae</taxon>
        <taxon>Papaveroideae</taxon>
        <taxon>Papaver</taxon>
    </lineage>
</organism>
<keyword evidence="2" id="KW-1185">Reference proteome</keyword>